<dbReference type="STRING" id="933388.S8B790"/>
<keyword evidence="10" id="KW-0408">Iron</keyword>
<evidence type="ECO:0000256" key="6">
    <source>
        <dbReference type="ARBA" id="ARBA00022630"/>
    </source>
</evidence>
<evidence type="ECO:0000256" key="1">
    <source>
        <dbReference type="ARBA" id="ARBA00001917"/>
    </source>
</evidence>
<dbReference type="PhylomeDB" id="S8B790"/>
<dbReference type="GO" id="GO:0046872">
    <property type="term" value="F:metal ion binding"/>
    <property type="evidence" value="ECO:0007669"/>
    <property type="project" value="UniProtKB-KW"/>
</dbReference>
<dbReference type="PROSITE" id="PS50255">
    <property type="entry name" value="CYTOCHROME_B5_2"/>
    <property type="match status" value="1"/>
</dbReference>
<dbReference type="Gene3D" id="3.10.120.10">
    <property type="entry name" value="Cytochrome b5-like heme/steroid binding domain"/>
    <property type="match status" value="1"/>
</dbReference>
<evidence type="ECO:0000256" key="15">
    <source>
        <dbReference type="ARBA" id="ARBA00066458"/>
    </source>
</evidence>
<comment type="subcellular location">
    <subcellularLocation>
        <location evidence="3">Mitochondrion intermembrane space</location>
    </subcellularLocation>
</comment>
<evidence type="ECO:0000256" key="13">
    <source>
        <dbReference type="ARBA" id="ARBA00061137"/>
    </source>
</evidence>
<evidence type="ECO:0000256" key="9">
    <source>
        <dbReference type="ARBA" id="ARBA00023002"/>
    </source>
</evidence>
<evidence type="ECO:0000256" key="7">
    <source>
        <dbReference type="ARBA" id="ARBA00022643"/>
    </source>
</evidence>
<dbReference type="FunFam" id="3.20.20.70:FF:000062">
    <property type="entry name" value="Cytochrome b2, mitochondrial, putative"/>
    <property type="match status" value="1"/>
</dbReference>
<evidence type="ECO:0000313" key="20">
    <source>
        <dbReference type="EMBL" id="EPS34798.1"/>
    </source>
</evidence>
<evidence type="ECO:0000256" key="3">
    <source>
        <dbReference type="ARBA" id="ARBA00004569"/>
    </source>
</evidence>
<keyword evidence="8" id="KW-0479">Metal-binding</keyword>
<comment type="subunit">
    <text evidence="4">Homotetramer.</text>
</comment>
<evidence type="ECO:0000256" key="16">
    <source>
        <dbReference type="ARBA" id="ARBA00068515"/>
    </source>
</evidence>
<dbReference type="PANTHER" id="PTHR10578">
    <property type="entry name" value="S -2-HYDROXY-ACID OXIDASE-RELATED"/>
    <property type="match status" value="1"/>
</dbReference>
<feature type="domain" description="Cytochrome b5 heme-binding" evidence="18">
    <location>
        <begin position="3"/>
        <end position="80"/>
    </location>
</feature>
<evidence type="ECO:0000256" key="8">
    <source>
        <dbReference type="ARBA" id="ARBA00022723"/>
    </source>
</evidence>
<dbReference type="Pfam" id="PF01070">
    <property type="entry name" value="FMN_dh"/>
    <property type="match status" value="1"/>
</dbReference>
<keyword evidence="9" id="KW-0560">Oxidoreductase</keyword>
<keyword evidence="6" id="KW-0285">Flavoprotein</keyword>
<comment type="catalytic activity">
    <reaction evidence="12">
        <text>(S)-lactate + 2 Fe(III)-[cytochrome c] = 2 Fe(II)-[cytochrome c] + pyruvate + 2 H(+)</text>
        <dbReference type="Rhea" id="RHEA:19909"/>
        <dbReference type="Rhea" id="RHEA-COMP:10350"/>
        <dbReference type="Rhea" id="RHEA-COMP:14399"/>
        <dbReference type="ChEBI" id="CHEBI:15361"/>
        <dbReference type="ChEBI" id="CHEBI:15378"/>
        <dbReference type="ChEBI" id="CHEBI:16651"/>
        <dbReference type="ChEBI" id="CHEBI:29033"/>
        <dbReference type="ChEBI" id="CHEBI:29034"/>
        <dbReference type="EC" id="1.1.2.3"/>
    </reaction>
    <physiologicalReaction direction="left-to-right" evidence="12">
        <dbReference type="Rhea" id="RHEA:19910"/>
    </physiologicalReaction>
</comment>
<feature type="compositionally biased region" description="Polar residues" evidence="17">
    <location>
        <begin position="285"/>
        <end position="298"/>
    </location>
</feature>
<protein>
    <recommendedName>
        <fullName evidence="16">L-lactate dehydrogenase (cytochrome)</fullName>
        <ecNumber evidence="15">1.1.2.3</ecNumber>
    </recommendedName>
</protein>
<evidence type="ECO:0000256" key="12">
    <source>
        <dbReference type="ARBA" id="ARBA00052399"/>
    </source>
</evidence>
<dbReference type="HOGENOM" id="CLU_020639_1_1_1"/>
<keyword evidence="11" id="KW-0496">Mitochondrion</keyword>
<dbReference type="PANTHER" id="PTHR10578:SF104">
    <property type="entry name" value="CYTOCHROME B2, MITOCHONDRIAL-RELATED"/>
    <property type="match status" value="1"/>
</dbReference>
<evidence type="ECO:0000256" key="5">
    <source>
        <dbReference type="ARBA" id="ARBA00022617"/>
    </source>
</evidence>
<dbReference type="Gene3D" id="3.20.20.70">
    <property type="entry name" value="Aldolase class I"/>
    <property type="match status" value="1"/>
</dbReference>
<evidence type="ECO:0000313" key="21">
    <source>
        <dbReference type="Proteomes" id="UP000019376"/>
    </source>
</evidence>
<dbReference type="GO" id="GO:0005758">
    <property type="term" value="C:mitochondrial intermembrane space"/>
    <property type="evidence" value="ECO:0007669"/>
    <property type="project" value="UniProtKB-SubCell"/>
</dbReference>
<dbReference type="PRINTS" id="PR00363">
    <property type="entry name" value="CYTOCHROMEB5"/>
</dbReference>
<dbReference type="AlphaFoldDB" id="S8B790"/>
<dbReference type="EC" id="1.1.2.3" evidence="15"/>
<sequence length="482" mass="52529">MAPRRVSTDEVARHCTIDDCWLVVDNQVWDVSAFAPNHPGGAEIILQYAGRDATVAYNEVHSPATIGRALPPTQLIGQLDPSSIDETWSQDLRPQSKPHTTERPLSAILSSYDFEDAAHDAFSKKAWAFYSSAATDLISFNGNQSFYRRIWMRPRLLRNVAAVSTQATVLGASFSLPVVAAPVALARLANPCGEMGIAGAVAKKRVGYCIPITASFSAEEIIASAPAEYPFFFQLYVNKSRPSSEAILRRVWDLGIRTLFVTIDTPTPGKREADERVRSEESISMPMTGTSASQDMKGSGITRTTGSFLDDTLSWSDLAWLRSQWRGKLVLKGIQSVEDALMAVEAQVDGIVLSNHGGRNLDTSPPAVLTLLELRRHCPHVLLQTEVLVDGGIRRGTDILKVMCLGARAVLIGRPMIYALGYGQEGVEHLIDLLTSELQAAMKLVGITDLSQAHGGLLNTQDLEHLVVRELSDCKGAPRAKI</sequence>
<evidence type="ECO:0000256" key="4">
    <source>
        <dbReference type="ARBA" id="ARBA00011881"/>
    </source>
</evidence>
<dbReference type="Pfam" id="PF00173">
    <property type="entry name" value="Cyt-b5"/>
    <property type="match status" value="1"/>
</dbReference>
<dbReference type="eggNOG" id="KOG0537">
    <property type="taxonomic scope" value="Eukaryota"/>
</dbReference>
<evidence type="ECO:0000259" key="18">
    <source>
        <dbReference type="PROSITE" id="PS50255"/>
    </source>
</evidence>
<gene>
    <name evidence="20" type="ORF">PDE_09762</name>
</gene>
<feature type="domain" description="FMN hydroxy acid dehydrogenase" evidence="19">
    <location>
        <begin position="103"/>
        <end position="463"/>
    </location>
</feature>
<comment type="similarity">
    <text evidence="13">In the C-terminal section; belongs to the FMN-dependent alpha-hydroxy acid dehydrogenase family.</text>
</comment>
<keyword evidence="5" id="KW-0349">Heme</keyword>
<name>S8B790_PENO1</name>
<dbReference type="InterPro" id="IPR037396">
    <property type="entry name" value="FMN_HAD"/>
</dbReference>
<dbReference type="InterPro" id="IPR001199">
    <property type="entry name" value="Cyt_B5-like_heme/steroid-bd"/>
</dbReference>
<organism evidence="20 21">
    <name type="scientific">Penicillium oxalicum (strain 114-2 / CGMCC 5302)</name>
    <name type="common">Penicillium decumbens</name>
    <dbReference type="NCBI Taxonomy" id="933388"/>
    <lineage>
        <taxon>Eukaryota</taxon>
        <taxon>Fungi</taxon>
        <taxon>Dikarya</taxon>
        <taxon>Ascomycota</taxon>
        <taxon>Pezizomycotina</taxon>
        <taxon>Eurotiomycetes</taxon>
        <taxon>Eurotiomycetidae</taxon>
        <taxon>Eurotiales</taxon>
        <taxon>Aspergillaceae</taxon>
        <taxon>Penicillium</taxon>
    </lineage>
</organism>
<comment type="similarity">
    <text evidence="14">In the N-terminal section; belongs to the cytochrome b5 family.</text>
</comment>
<dbReference type="EMBL" id="KB644415">
    <property type="protein sequence ID" value="EPS34798.1"/>
    <property type="molecule type" value="Genomic_DNA"/>
</dbReference>
<keyword evidence="7" id="KW-0288">FMN</keyword>
<evidence type="ECO:0000259" key="19">
    <source>
        <dbReference type="PROSITE" id="PS51349"/>
    </source>
</evidence>
<evidence type="ECO:0000256" key="17">
    <source>
        <dbReference type="SAM" id="MobiDB-lite"/>
    </source>
</evidence>
<accession>S8B790</accession>
<dbReference type="SUPFAM" id="SSF55856">
    <property type="entry name" value="Cytochrome b5-like heme/steroid binding domain"/>
    <property type="match status" value="1"/>
</dbReference>
<evidence type="ECO:0000256" key="11">
    <source>
        <dbReference type="ARBA" id="ARBA00023128"/>
    </source>
</evidence>
<comment type="cofactor">
    <cofactor evidence="1">
        <name>FMN</name>
        <dbReference type="ChEBI" id="CHEBI:58210"/>
    </cofactor>
</comment>
<dbReference type="GO" id="GO:0004460">
    <property type="term" value="F:L-lactate dehydrogenase (cytochrome) activity"/>
    <property type="evidence" value="ECO:0007669"/>
    <property type="project" value="UniProtKB-EC"/>
</dbReference>
<dbReference type="eggNOG" id="KOG0538">
    <property type="taxonomic scope" value="Eukaryota"/>
</dbReference>
<feature type="compositionally biased region" description="Basic and acidic residues" evidence="17">
    <location>
        <begin position="269"/>
        <end position="281"/>
    </location>
</feature>
<dbReference type="InterPro" id="IPR036400">
    <property type="entry name" value="Cyt_B5-like_heme/steroid_sf"/>
</dbReference>
<feature type="region of interest" description="Disordered" evidence="17">
    <location>
        <begin position="267"/>
        <end position="298"/>
    </location>
</feature>
<evidence type="ECO:0000256" key="14">
    <source>
        <dbReference type="ARBA" id="ARBA00061589"/>
    </source>
</evidence>
<dbReference type="InterPro" id="IPR013785">
    <property type="entry name" value="Aldolase_TIM"/>
</dbReference>
<comment type="cofactor">
    <cofactor evidence="2">
        <name>heme b</name>
        <dbReference type="ChEBI" id="CHEBI:60344"/>
    </cofactor>
</comment>
<dbReference type="Proteomes" id="UP000019376">
    <property type="component" value="Unassembled WGS sequence"/>
</dbReference>
<evidence type="ECO:0000256" key="2">
    <source>
        <dbReference type="ARBA" id="ARBA00001970"/>
    </source>
</evidence>
<dbReference type="SUPFAM" id="SSF51395">
    <property type="entry name" value="FMN-linked oxidoreductases"/>
    <property type="match status" value="1"/>
</dbReference>
<keyword evidence="21" id="KW-1185">Reference proteome</keyword>
<dbReference type="PROSITE" id="PS51349">
    <property type="entry name" value="FMN_HYDROXY_ACID_DH_2"/>
    <property type="match status" value="1"/>
</dbReference>
<reference evidence="20 21" key="1">
    <citation type="journal article" date="2013" name="PLoS ONE">
        <title>Genomic and secretomic analyses reveal unique features of the lignocellulolytic enzyme system of Penicillium decumbens.</title>
        <authorList>
            <person name="Liu G."/>
            <person name="Zhang L."/>
            <person name="Wei X."/>
            <person name="Zou G."/>
            <person name="Qin Y."/>
            <person name="Ma L."/>
            <person name="Li J."/>
            <person name="Zheng H."/>
            <person name="Wang S."/>
            <person name="Wang C."/>
            <person name="Xun L."/>
            <person name="Zhao G.-P."/>
            <person name="Zhou Z."/>
            <person name="Qu Y."/>
        </authorList>
    </citation>
    <scope>NUCLEOTIDE SEQUENCE [LARGE SCALE GENOMIC DNA]</scope>
    <source>
        <strain evidence="21">114-2 / CGMCC 5302</strain>
    </source>
</reference>
<evidence type="ECO:0000256" key="10">
    <source>
        <dbReference type="ARBA" id="ARBA00023004"/>
    </source>
</evidence>
<dbReference type="OrthoDB" id="1925334at2759"/>
<dbReference type="InterPro" id="IPR000262">
    <property type="entry name" value="FMN-dep_DH"/>
</dbReference>
<dbReference type="SMART" id="SM01117">
    <property type="entry name" value="Cyt-b5"/>
    <property type="match status" value="1"/>
</dbReference>
<proteinExistence type="inferred from homology"/>